<proteinExistence type="predicted"/>
<dbReference type="Gene3D" id="3.10.110.10">
    <property type="entry name" value="Ubiquitin Conjugating Enzyme"/>
    <property type="match status" value="1"/>
</dbReference>
<name>A0AAV5VLY0_9BILA</name>
<organism evidence="1 2">
    <name type="scientific">Pristionchus fissidentatus</name>
    <dbReference type="NCBI Taxonomy" id="1538716"/>
    <lineage>
        <taxon>Eukaryota</taxon>
        <taxon>Metazoa</taxon>
        <taxon>Ecdysozoa</taxon>
        <taxon>Nematoda</taxon>
        <taxon>Chromadorea</taxon>
        <taxon>Rhabditida</taxon>
        <taxon>Rhabditina</taxon>
        <taxon>Diplogasteromorpha</taxon>
        <taxon>Diplogasteroidea</taxon>
        <taxon>Neodiplogasteridae</taxon>
        <taxon>Pristionchus</taxon>
    </lineage>
</organism>
<reference evidence="1" key="1">
    <citation type="submission" date="2023-10" db="EMBL/GenBank/DDBJ databases">
        <title>Genome assembly of Pristionchus species.</title>
        <authorList>
            <person name="Yoshida K."/>
            <person name="Sommer R.J."/>
        </authorList>
    </citation>
    <scope>NUCLEOTIDE SEQUENCE</scope>
    <source>
        <strain evidence="1">RS5133</strain>
    </source>
</reference>
<feature type="non-terminal residue" evidence="1">
    <location>
        <position position="211"/>
    </location>
</feature>
<dbReference type="InterPro" id="IPR016135">
    <property type="entry name" value="UBQ-conjugating_enzyme/RWD"/>
</dbReference>
<sequence>MFRPRATIKVFREFFEDEAGPSCNLVSYRHLPIDDAQVYFVINGKEGTSFEGGFYFGRLLFCVEHGLEQVFFYTPNGRFPINRDILRDLTSMGVDLTSPGSCSRMLRDLLYSSLEENCNCETTEELKRELAESTKAFNDSTFLELFPELAKQWEEEGISSATDDQMMERERILRRNMNCQVHGSLTCFEIDHDYLGRTGVMERILSEKMEQ</sequence>
<evidence type="ECO:0000313" key="1">
    <source>
        <dbReference type="EMBL" id="GMT19675.1"/>
    </source>
</evidence>
<evidence type="ECO:0000313" key="2">
    <source>
        <dbReference type="Proteomes" id="UP001432322"/>
    </source>
</evidence>
<accession>A0AAV5VLY0</accession>
<dbReference type="Proteomes" id="UP001432322">
    <property type="component" value="Unassembled WGS sequence"/>
</dbReference>
<dbReference type="AlphaFoldDB" id="A0AAV5VLY0"/>
<keyword evidence="2" id="KW-1185">Reference proteome</keyword>
<comment type="caution">
    <text evidence="1">The sequence shown here is derived from an EMBL/GenBank/DDBJ whole genome shotgun (WGS) entry which is preliminary data.</text>
</comment>
<gene>
    <name evidence="1" type="ORF">PFISCL1PPCAC_10972</name>
</gene>
<dbReference type="EMBL" id="BTSY01000003">
    <property type="protein sequence ID" value="GMT19675.1"/>
    <property type="molecule type" value="Genomic_DNA"/>
</dbReference>
<protein>
    <submittedName>
        <fullName evidence="1">Uncharacterized protein</fullName>
    </submittedName>
</protein>